<feature type="domain" description="Glycosyl transferase family 1" evidence="1">
    <location>
        <begin position="197"/>
        <end position="325"/>
    </location>
</feature>
<dbReference type="SUPFAM" id="SSF53756">
    <property type="entry name" value="UDP-Glycosyltransferase/glycogen phosphorylase"/>
    <property type="match status" value="1"/>
</dbReference>
<dbReference type="Gene3D" id="3.40.50.2000">
    <property type="entry name" value="Glycogen Phosphorylase B"/>
    <property type="match status" value="1"/>
</dbReference>
<sequence length="415" mass="46798">MGKKLLYVSPFNLHDTSSGAALQVRTMLESLVKRGIEVKVLSSFVFDSPRGTTYFGNLEEEIKRGVNSPAIIHDSGIEYRYLVCQNRDLNLMTYKELWDFFQYFTMMCNTYRPDIAMGYCVGTIGVAIQAESKKRGIPFVYPLCNANHPHFEFWDCDLIFTESKATANLYGIRDRLNVCSTGIFIDKDKCVTQERDPQYITFVNPSPSKGATIFAKIAEVCKKELPDLKFLVIDTRVSFVEALPLMHLSSNKEKCPYKPQQFTNVDFMKATNNMKEVYKRTKVLLAPSIAYESWGRVISEAVLNKVPCVISGGNGGMEEAMAGAGIAVAVPEACKEDHLRIPTNEEIKPWVSAIKKVLKSDFSKEFEEAEKQLDIEASTDRLLELLEPLFMRKASNSPHIIHNGSLRMGADGNYR</sequence>
<evidence type="ECO:0000259" key="1">
    <source>
        <dbReference type="Pfam" id="PF00534"/>
    </source>
</evidence>
<dbReference type="EMBL" id="JAQHXR010000005">
    <property type="protein sequence ID" value="MDA3969537.1"/>
    <property type="molecule type" value="Genomic_DNA"/>
</dbReference>
<dbReference type="RefSeq" id="WP_271021898.1">
    <property type="nucleotide sequence ID" value="NZ_JAQHXR010000005.1"/>
</dbReference>
<dbReference type="EC" id="2.4.-.-" evidence="2"/>
<reference evidence="2 3" key="1">
    <citation type="submission" date="2023-01" db="EMBL/GenBank/DDBJ databases">
        <title>Description of Helicobacter ibis sp. nov. isolated from faecal droppings of black-faced ibis (Theristicus melanopis).</title>
        <authorList>
            <person name="Lopez-Cantillo M."/>
            <person name="Vidal-Veuthey B."/>
            <person name="Mella A."/>
            <person name="De La Haba R."/>
            <person name="Collado L."/>
        </authorList>
    </citation>
    <scope>NUCLEOTIDE SEQUENCE [LARGE SCALE GENOMIC DNA]</scope>
    <source>
        <strain evidence="2 3">A82</strain>
    </source>
</reference>
<dbReference type="GO" id="GO:0016757">
    <property type="term" value="F:glycosyltransferase activity"/>
    <property type="evidence" value="ECO:0007669"/>
    <property type="project" value="UniProtKB-KW"/>
</dbReference>
<gene>
    <name evidence="2" type="ORF">PF021_07640</name>
</gene>
<dbReference type="Proteomes" id="UP001210261">
    <property type="component" value="Unassembled WGS sequence"/>
</dbReference>
<dbReference type="InterPro" id="IPR001296">
    <property type="entry name" value="Glyco_trans_1"/>
</dbReference>
<evidence type="ECO:0000313" key="3">
    <source>
        <dbReference type="Proteomes" id="UP001210261"/>
    </source>
</evidence>
<comment type="caution">
    <text evidence="2">The sequence shown here is derived from an EMBL/GenBank/DDBJ whole genome shotgun (WGS) entry which is preliminary data.</text>
</comment>
<proteinExistence type="predicted"/>
<protein>
    <submittedName>
        <fullName evidence="2">Glycosyltransferase</fullName>
        <ecNumber evidence="2">2.4.-.-</ecNumber>
    </submittedName>
</protein>
<dbReference type="Pfam" id="PF00534">
    <property type="entry name" value="Glycos_transf_1"/>
    <property type="match status" value="1"/>
</dbReference>
<organism evidence="2 3">
    <name type="scientific">Helicobacter ibis</name>
    <dbReference type="NCBI Taxonomy" id="2962633"/>
    <lineage>
        <taxon>Bacteria</taxon>
        <taxon>Pseudomonadati</taxon>
        <taxon>Campylobacterota</taxon>
        <taxon>Epsilonproteobacteria</taxon>
        <taxon>Campylobacterales</taxon>
        <taxon>Helicobacteraceae</taxon>
        <taxon>Helicobacter</taxon>
    </lineage>
</organism>
<keyword evidence="3" id="KW-1185">Reference proteome</keyword>
<name>A0ABT4VG03_9HELI</name>
<evidence type="ECO:0000313" key="2">
    <source>
        <dbReference type="EMBL" id="MDA3969537.1"/>
    </source>
</evidence>
<accession>A0ABT4VG03</accession>
<keyword evidence="2" id="KW-0328">Glycosyltransferase</keyword>
<keyword evidence="2" id="KW-0808">Transferase</keyword>